<dbReference type="EC" id="1.1.99.29" evidence="5"/>
<dbReference type="STRING" id="181874.A0A409VGR1"/>
<evidence type="ECO:0000256" key="4">
    <source>
        <dbReference type="ARBA" id="ARBA00011245"/>
    </source>
</evidence>
<dbReference type="OrthoDB" id="269227at2759"/>
<dbReference type="InterPro" id="IPR036188">
    <property type="entry name" value="FAD/NAD-bd_sf"/>
</dbReference>
<feature type="binding site" evidence="14">
    <location>
        <position position="116"/>
    </location>
    <ligand>
        <name>FAD</name>
        <dbReference type="ChEBI" id="CHEBI:57692"/>
    </ligand>
</feature>
<dbReference type="InParanoid" id="A0A409VGR1"/>
<comment type="cofactor">
    <cofactor evidence="1 14">
        <name>FAD</name>
        <dbReference type="ChEBI" id="CHEBI:57692"/>
    </cofactor>
</comment>
<name>A0A409VGR1_9AGAR</name>
<feature type="domain" description="Glucose-methanol-choline oxidoreductase N-terminal" evidence="17">
    <location>
        <begin position="114"/>
        <end position="137"/>
    </location>
</feature>
<dbReference type="SUPFAM" id="SSF51905">
    <property type="entry name" value="FAD/NAD(P)-binding domain"/>
    <property type="match status" value="1"/>
</dbReference>
<feature type="binding site" evidence="14">
    <location>
        <position position="267"/>
    </location>
    <ligand>
        <name>FAD</name>
        <dbReference type="ChEBI" id="CHEBI:57692"/>
    </ligand>
</feature>
<dbReference type="GO" id="GO:0044550">
    <property type="term" value="P:secondary metabolite biosynthetic process"/>
    <property type="evidence" value="ECO:0007669"/>
    <property type="project" value="TreeGrafter"/>
</dbReference>
<dbReference type="PROSITE" id="PS00623">
    <property type="entry name" value="GMC_OXRED_1"/>
    <property type="match status" value="1"/>
</dbReference>
<sequence>MVICTVLSLSLFAAISVRGAIFQPYQIIEARQQNPSYDYIVVGAGIAGSTVASRLAENPSVTVLLIEAGPLDAGENFVTIPFFQGGAVGTKYDWNYTTVPQTNLNARPINIPAGKVVGGGSVLNGMIFQRGAAANYDSWEEMGNPGWNFKSLLPYFKKSETYSPPPADLAEKFNITSDPAGHGTSGPIFSTFPTYIQNDRKFFYAALNELGIPTEVDGAGSKGRALNGFWCPNTLHPTNMSRSYARTGYFNPASQKINFHVMLQQQVTKLIPKDSKKSPVTLVAVEFASSATSPRQTARATKEVIVSAGVIGSPRLLQLSGIGRKDLLQSLNIPILVDLPGVGSNYQDHGAAGVFGRFNNTPNDPAPSNPEELYLTNRTGPWTNSAPINLAFIPLRPTTAKDNADRLIKNIKSTNPASLLVPGTHSSVIAGYKKQREILAKHLSSLNTGVNEYAWGGPGGSIIVSVAHPLSRGFVEINSADPFVFPTIDVRYFSDPVDHEFSLIAFKFARRILAANVLKPFVPIESVPGASVATDDQLKAFIKNQWSTLFHSSCSNPMQPRKLGGVVDPDLKVYGTDNLRVIDASIFPLIPGSHTQATTYAVAEKGADLIKRAR</sequence>
<keyword evidence="19" id="KW-1185">Reference proteome</keyword>
<dbReference type="AlphaFoldDB" id="A0A409VGR1"/>
<dbReference type="InterPro" id="IPR000172">
    <property type="entry name" value="GMC_OxRdtase_N"/>
</dbReference>
<evidence type="ECO:0000256" key="16">
    <source>
        <dbReference type="SAM" id="SignalP"/>
    </source>
</evidence>
<comment type="subunit">
    <text evidence="4">Monomer.</text>
</comment>
<dbReference type="Gene3D" id="3.50.50.60">
    <property type="entry name" value="FAD/NAD(P)-binding domain"/>
    <property type="match status" value="1"/>
</dbReference>
<dbReference type="PANTHER" id="PTHR11552:SF115">
    <property type="entry name" value="DEHYDROGENASE XPTC-RELATED"/>
    <property type="match status" value="1"/>
</dbReference>
<dbReference type="Proteomes" id="UP000284842">
    <property type="component" value="Unassembled WGS sequence"/>
</dbReference>
<evidence type="ECO:0000256" key="7">
    <source>
        <dbReference type="ARBA" id="ARBA00024699"/>
    </source>
</evidence>
<evidence type="ECO:0000256" key="9">
    <source>
        <dbReference type="ARBA" id="ARBA00034010"/>
    </source>
</evidence>
<evidence type="ECO:0000256" key="15">
    <source>
        <dbReference type="RuleBase" id="RU003968"/>
    </source>
</evidence>
<evidence type="ECO:0000313" key="19">
    <source>
        <dbReference type="Proteomes" id="UP000284842"/>
    </source>
</evidence>
<evidence type="ECO:0000256" key="10">
    <source>
        <dbReference type="ARBA" id="ARBA00034029"/>
    </source>
</evidence>
<evidence type="ECO:0000256" key="1">
    <source>
        <dbReference type="ARBA" id="ARBA00001974"/>
    </source>
</evidence>
<dbReference type="InterPro" id="IPR012132">
    <property type="entry name" value="GMC_OxRdtase"/>
</dbReference>
<accession>A0A409VGR1</accession>
<dbReference type="SUPFAM" id="SSF54373">
    <property type="entry name" value="FAD-linked reductases, C-terminal domain"/>
    <property type="match status" value="1"/>
</dbReference>
<evidence type="ECO:0000256" key="14">
    <source>
        <dbReference type="PIRSR" id="PIRSR000137-2"/>
    </source>
</evidence>
<comment type="caution">
    <text evidence="18">The sequence shown here is derived from an EMBL/GenBank/DDBJ whole genome shotgun (WGS) entry which is preliminary data.</text>
</comment>
<evidence type="ECO:0000256" key="5">
    <source>
        <dbReference type="ARBA" id="ARBA00013177"/>
    </source>
</evidence>
<dbReference type="InterPro" id="IPR007867">
    <property type="entry name" value="GMC_OxRtase_C"/>
</dbReference>
<reference evidence="18 19" key="1">
    <citation type="journal article" date="2018" name="Evol. Lett.">
        <title>Horizontal gene cluster transfer increased hallucinogenic mushroom diversity.</title>
        <authorList>
            <person name="Reynolds H.T."/>
            <person name="Vijayakumar V."/>
            <person name="Gluck-Thaler E."/>
            <person name="Korotkin H.B."/>
            <person name="Matheny P.B."/>
            <person name="Slot J.C."/>
        </authorList>
    </citation>
    <scope>NUCLEOTIDE SEQUENCE [LARGE SCALE GENOMIC DNA]</scope>
    <source>
        <strain evidence="18 19">2629</strain>
    </source>
</reference>
<dbReference type="Gene3D" id="3.30.560.10">
    <property type="entry name" value="Glucose Oxidase, domain 3"/>
    <property type="match status" value="1"/>
</dbReference>
<feature type="active site" description="Proton donor" evidence="13">
    <location>
        <position position="551"/>
    </location>
</feature>
<evidence type="ECO:0000256" key="8">
    <source>
        <dbReference type="ARBA" id="ARBA00033986"/>
    </source>
</evidence>
<comment type="catalytic activity">
    <reaction evidence="8">
        <text>pyranose + acceptor = pyranos-2-ulose + reduced acceptor.</text>
        <dbReference type="EC" id="1.1.99.29"/>
    </reaction>
</comment>
<protein>
    <recommendedName>
        <fullName evidence="5">pyranose dehydrogenase (acceptor)</fullName>
        <ecNumber evidence="5">1.1.99.29</ecNumber>
    </recommendedName>
</protein>
<keyword evidence="15" id="KW-0285">Flavoprotein</keyword>
<dbReference type="EMBL" id="NHTK01006065">
    <property type="protein sequence ID" value="PPQ65453.1"/>
    <property type="molecule type" value="Genomic_DNA"/>
</dbReference>
<evidence type="ECO:0000256" key="11">
    <source>
        <dbReference type="ARBA" id="ARBA00034050"/>
    </source>
</evidence>
<comment type="function">
    <text evidence="7">Catalyzes the single-oxidation or sequential double oxidation reaction of carbohydrates primarily at carbon-2 and/or carbon-3 with the concomitant reduction of the flavin. The enzyme exhibits a broad sugar substrate specificity, oxidizing different aldopyranoses to the corresponding C-1, C-2, C-3 or C-1,2, C-2,3 and C-3,4 (di)dehydro sugars with substrate-specific regioselectivity. Accepts only a narrow range of electron acceptors such as substituted benzoquinones and complexed metal ions and reacts extremely slowly with O(2) as acceptor. May play a role in the natural recycling of plant matter by oxidizing all major monosaccharides in lignocellulose and by reducing quinone compounds or reactive radical species generated during lignin depolymerization.</text>
</comment>
<comment type="catalytic activity">
    <reaction evidence="11">
        <text>a pyranoside + acceptor = a pyranosid-3-ulose + reduced acceptor.</text>
        <dbReference type="EC" id="1.1.99.29"/>
    </reaction>
</comment>
<proteinExistence type="inferred from homology"/>
<dbReference type="GO" id="GO:0050660">
    <property type="term" value="F:flavin adenine dinucleotide binding"/>
    <property type="evidence" value="ECO:0007669"/>
    <property type="project" value="InterPro"/>
</dbReference>
<dbReference type="PIRSF" id="PIRSF000137">
    <property type="entry name" value="Alcohol_oxidase"/>
    <property type="match status" value="1"/>
</dbReference>
<feature type="chain" id="PRO_5019576677" description="pyranose dehydrogenase (acceptor)" evidence="16">
    <location>
        <begin position="20"/>
        <end position="614"/>
    </location>
</feature>
<dbReference type="Pfam" id="PF00732">
    <property type="entry name" value="GMC_oxred_N"/>
    <property type="match status" value="1"/>
</dbReference>
<dbReference type="GO" id="GO:0033718">
    <property type="term" value="F:pyranose dehydrogenase (acceptor) activity"/>
    <property type="evidence" value="ECO:0007669"/>
    <property type="project" value="UniProtKB-EC"/>
</dbReference>
<keyword evidence="14 15" id="KW-0274">FAD</keyword>
<evidence type="ECO:0000256" key="13">
    <source>
        <dbReference type="PIRSR" id="PIRSR000137-1"/>
    </source>
</evidence>
<evidence type="ECO:0000259" key="17">
    <source>
        <dbReference type="PROSITE" id="PS00623"/>
    </source>
</evidence>
<comment type="catalytic activity">
    <reaction evidence="9">
        <text>pyranose + acceptor = pyranos-2,3-diulose + reduced acceptor.</text>
        <dbReference type="EC" id="1.1.99.29"/>
    </reaction>
</comment>
<evidence type="ECO:0000256" key="6">
    <source>
        <dbReference type="ARBA" id="ARBA00022525"/>
    </source>
</evidence>
<dbReference type="PANTHER" id="PTHR11552">
    <property type="entry name" value="GLUCOSE-METHANOL-CHOLINE GMC OXIDOREDUCTASE"/>
    <property type="match status" value="1"/>
</dbReference>
<evidence type="ECO:0000256" key="12">
    <source>
        <dbReference type="ARBA" id="ARBA00034059"/>
    </source>
</evidence>
<comment type="similarity">
    <text evidence="3 15">Belongs to the GMC oxidoreductase family.</text>
</comment>
<organism evidence="18 19">
    <name type="scientific">Panaeolus cyanescens</name>
    <dbReference type="NCBI Taxonomy" id="181874"/>
    <lineage>
        <taxon>Eukaryota</taxon>
        <taxon>Fungi</taxon>
        <taxon>Dikarya</taxon>
        <taxon>Basidiomycota</taxon>
        <taxon>Agaricomycotina</taxon>
        <taxon>Agaricomycetes</taxon>
        <taxon>Agaricomycetidae</taxon>
        <taxon>Agaricales</taxon>
        <taxon>Agaricineae</taxon>
        <taxon>Galeropsidaceae</taxon>
        <taxon>Panaeolus</taxon>
    </lineage>
</organism>
<evidence type="ECO:0000256" key="2">
    <source>
        <dbReference type="ARBA" id="ARBA00004613"/>
    </source>
</evidence>
<evidence type="ECO:0000313" key="18">
    <source>
        <dbReference type="EMBL" id="PPQ65453.1"/>
    </source>
</evidence>
<dbReference type="Pfam" id="PF05199">
    <property type="entry name" value="GMC_oxred_C"/>
    <property type="match status" value="1"/>
</dbReference>
<gene>
    <name evidence="18" type="ORF">CVT24_010784</name>
</gene>
<feature type="active site" description="Proton acceptor" evidence="13">
    <location>
        <position position="594"/>
    </location>
</feature>
<comment type="catalytic activity">
    <reaction evidence="12">
        <text>a pyranoside + acceptor = a pyranosid-3,4-diulose + reduced acceptor.</text>
        <dbReference type="EC" id="1.1.99.29"/>
    </reaction>
</comment>
<comment type="subcellular location">
    <subcellularLocation>
        <location evidence="2">Secreted</location>
    </subcellularLocation>
</comment>
<dbReference type="GO" id="GO:0005576">
    <property type="term" value="C:extracellular region"/>
    <property type="evidence" value="ECO:0007669"/>
    <property type="project" value="UniProtKB-SubCell"/>
</dbReference>
<feature type="signal peptide" evidence="16">
    <location>
        <begin position="1"/>
        <end position="19"/>
    </location>
</feature>
<keyword evidence="16" id="KW-0732">Signal</keyword>
<keyword evidence="6" id="KW-0964">Secreted</keyword>
<evidence type="ECO:0000256" key="3">
    <source>
        <dbReference type="ARBA" id="ARBA00010790"/>
    </source>
</evidence>
<comment type="catalytic activity">
    <reaction evidence="10">
        <text>pyranose + acceptor = pyranos-3-ulose + reduced acceptor.</text>
        <dbReference type="EC" id="1.1.99.29"/>
    </reaction>
</comment>